<dbReference type="GO" id="GO:0043190">
    <property type="term" value="C:ATP-binding cassette (ABC) transporter complex"/>
    <property type="evidence" value="ECO:0007669"/>
    <property type="project" value="TreeGrafter"/>
</dbReference>
<comment type="caution">
    <text evidence="9">The sequence shown here is derived from an EMBL/GenBank/DDBJ whole genome shotgun (WGS) entry which is preliminary data.</text>
</comment>
<feature type="domain" description="ABC transmembrane type-1" evidence="8">
    <location>
        <begin position="93"/>
        <end position="272"/>
    </location>
</feature>
<proteinExistence type="inferred from homology"/>
<evidence type="ECO:0000256" key="5">
    <source>
        <dbReference type="ARBA" id="ARBA00022989"/>
    </source>
</evidence>
<reference evidence="9 10" key="1">
    <citation type="submission" date="2018-07" db="EMBL/GenBank/DDBJ databases">
        <title>Genomic Encyclopedia of Type Strains, Phase III (KMG-III): the genomes of soil and plant-associated and newly described type strains.</title>
        <authorList>
            <person name="Whitman W."/>
        </authorList>
    </citation>
    <scope>NUCLEOTIDE SEQUENCE [LARGE SCALE GENOMIC DNA]</scope>
    <source>
        <strain evidence="9 10">CECT 8488</strain>
    </source>
</reference>
<dbReference type="Pfam" id="PF00528">
    <property type="entry name" value="BPD_transp_1"/>
    <property type="match status" value="1"/>
</dbReference>
<evidence type="ECO:0000313" key="9">
    <source>
        <dbReference type="EMBL" id="RED49812.1"/>
    </source>
</evidence>
<dbReference type="InterPro" id="IPR017784">
    <property type="entry name" value="ABC_transptr_choline_permease"/>
</dbReference>
<evidence type="ECO:0000259" key="8">
    <source>
        <dbReference type="PROSITE" id="PS50928"/>
    </source>
</evidence>
<dbReference type="InterPro" id="IPR035906">
    <property type="entry name" value="MetI-like_sf"/>
</dbReference>
<dbReference type="Proteomes" id="UP000256845">
    <property type="component" value="Unassembled WGS sequence"/>
</dbReference>
<keyword evidence="5 7" id="KW-1133">Transmembrane helix</keyword>
<keyword evidence="6 7" id="KW-0472">Membrane</keyword>
<feature type="transmembrane region" description="Helical" evidence="7">
    <location>
        <begin position="96"/>
        <end position="119"/>
    </location>
</feature>
<accession>A0A3D9HJX2</accession>
<keyword evidence="2 7" id="KW-0813">Transport</keyword>
<feature type="transmembrane region" description="Helical" evidence="7">
    <location>
        <begin position="73"/>
        <end position="90"/>
    </location>
</feature>
<evidence type="ECO:0000256" key="2">
    <source>
        <dbReference type="ARBA" id="ARBA00022448"/>
    </source>
</evidence>
<dbReference type="AlphaFoldDB" id="A0A3D9HJX2"/>
<evidence type="ECO:0000256" key="1">
    <source>
        <dbReference type="ARBA" id="ARBA00004651"/>
    </source>
</evidence>
<dbReference type="OrthoDB" id="9815258at2"/>
<gene>
    <name evidence="9" type="ORF">DFP90_105184</name>
</gene>
<dbReference type="PANTHER" id="PTHR47737">
    <property type="entry name" value="GLYCINE BETAINE/PROLINE BETAINE TRANSPORT SYSTEM PERMEASE PROTEIN PROW"/>
    <property type="match status" value="1"/>
</dbReference>
<dbReference type="FunFam" id="1.10.3720.10:FF:000001">
    <property type="entry name" value="Glycine betaine ABC transporter, permease"/>
    <property type="match status" value="1"/>
</dbReference>
<keyword evidence="10" id="KW-1185">Reference proteome</keyword>
<dbReference type="PANTHER" id="PTHR47737:SF1">
    <property type="entry name" value="GLYCINE BETAINE_PROLINE BETAINE TRANSPORT SYSTEM PERMEASE PROTEIN PROW"/>
    <property type="match status" value="1"/>
</dbReference>
<dbReference type="NCBIfam" id="TIGR03416">
    <property type="entry name" value="ABC_choXWV_perm"/>
    <property type="match status" value="1"/>
</dbReference>
<dbReference type="PROSITE" id="PS50928">
    <property type="entry name" value="ABC_TM1"/>
    <property type="match status" value="1"/>
</dbReference>
<feature type="transmembrane region" description="Helical" evidence="7">
    <location>
        <begin position="220"/>
        <end position="243"/>
    </location>
</feature>
<dbReference type="GO" id="GO:0015871">
    <property type="term" value="P:choline transport"/>
    <property type="evidence" value="ECO:0007669"/>
    <property type="project" value="TreeGrafter"/>
</dbReference>
<dbReference type="Gene3D" id="1.10.3720.10">
    <property type="entry name" value="MetI-like"/>
    <property type="match status" value="1"/>
</dbReference>
<dbReference type="EMBL" id="QRDW01000005">
    <property type="protein sequence ID" value="RED49812.1"/>
    <property type="molecule type" value="Genomic_DNA"/>
</dbReference>
<dbReference type="SUPFAM" id="SSF161098">
    <property type="entry name" value="MetI-like"/>
    <property type="match status" value="1"/>
</dbReference>
<comment type="subcellular location">
    <subcellularLocation>
        <location evidence="1 7">Cell membrane</location>
        <topology evidence="1 7">Multi-pass membrane protein</topology>
    </subcellularLocation>
</comment>
<dbReference type="GO" id="GO:0031460">
    <property type="term" value="P:glycine betaine transport"/>
    <property type="evidence" value="ECO:0007669"/>
    <property type="project" value="TreeGrafter"/>
</dbReference>
<keyword evidence="4 7" id="KW-0812">Transmembrane</keyword>
<feature type="transmembrane region" description="Helical" evidence="7">
    <location>
        <begin position="21"/>
        <end position="41"/>
    </location>
</feature>
<evidence type="ECO:0000313" key="10">
    <source>
        <dbReference type="Proteomes" id="UP000256845"/>
    </source>
</evidence>
<dbReference type="InterPro" id="IPR000515">
    <property type="entry name" value="MetI-like"/>
</dbReference>
<organism evidence="9 10">
    <name type="scientific">Aestuariispira insulae</name>
    <dbReference type="NCBI Taxonomy" id="1461337"/>
    <lineage>
        <taxon>Bacteria</taxon>
        <taxon>Pseudomonadati</taxon>
        <taxon>Pseudomonadota</taxon>
        <taxon>Alphaproteobacteria</taxon>
        <taxon>Rhodospirillales</taxon>
        <taxon>Kiloniellaceae</taxon>
        <taxon>Aestuariispira</taxon>
    </lineage>
</organism>
<dbReference type="CDD" id="cd06261">
    <property type="entry name" value="TM_PBP2"/>
    <property type="match status" value="1"/>
</dbReference>
<feature type="transmembrane region" description="Helical" evidence="7">
    <location>
        <begin position="47"/>
        <end position="66"/>
    </location>
</feature>
<evidence type="ECO:0000256" key="6">
    <source>
        <dbReference type="ARBA" id="ARBA00023136"/>
    </source>
</evidence>
<comment type="similarity">
    <text evidence="7">Belongs to the binding-protein-dependent transport system permease family.</text>
</comment>
<protein>
    <submittedName>
        <fullName evidence="9">Glycine betaine/proline transport system permease protein</fullName>
    </submittedName>
</protein>
<dbReference type="GO" id="GO:0005275">
    <property type="term" value="F:amine transmembrane transporter activity"/>
    <property type="evidence" value="ECO:0007669"/>
    <property type="project" value="TreeGrafter"/>
</dbReference>
<name>A0A3D9HJX2_9PROT</name>
<feature type="transmembrane region" description="Helical" evidence="7">
    <location>
        <begin position="140"/>
        <end position="167"/>
    </location>
</feature>
<evidence type="ECO:0000256" key="7">
    <source>
        <dbReference type="RuleBase" id="RU363032"/>
    </source>
</evidence>
<evidence type="ECO:0000256" key="3">
    <source>
        <dbReference type="ARBA" id="ARBA00022475"/>
    </source>
</evidence>
<keyword evidence="3" id="KW-1003">Cell membrane</keyword>
<sequence>MEWLEENKIPIGQWLSDALDFLILHLGWLFDGIDLVLNVIFDATTDVMLATPWFLFIAIIAGVAWYVRRSWKLVAFVIFAQLMMINLGYWEATMETLALVIWATVLCMIMGVPIGIAAAHRPKLWLAMRPVLDMMQTVPVFVYLIPALAMFGLGATPGLMATIIFVLPAPIRLSYLGVSSTPKNLLEAAESFGATKSQLLWKVEIPYAMPSIMAGLTQTIMLTLSMVVIASMVAAPGLGVDILRSINQVNAPKGFEAGLVIALVAIIMERICRKPGSKEE</sequence>
<evidence type="ECO:0000256" key="4">
    <source>
        <dbReference type="ARBA" id="ARBA00022692"/>
    </source>
</evidence>
<dbReference type="RefSeq" id="WP_115937059.1">
    <property type="nucleotide sequence ID" value="NZ_QRDW01000005.1"/>
</dbReference>
<dbReference type="GO" id="GO:0015226">
    <property type="term" value="F:carnitine transmembrane transporter activity"/>
    <property type="evidence" value="ECO:0007669"/>
    <property type="project" value="TreeGrafter"/>
</dbReference>